<dbReference type="EMBL" id="JGZO01000007">
    <property type="protein sequence ID" value="KFI94483.1"/>
    <property type="molecule type" value="Genomic_DNA"/>
</dbReference>
<reference evidence="7 8" key="1">
    <citation type="submission" date="2014-03" db="EMBL/GenBank/DDBJ databases">
        <title>Genomics of Bifidobacteria.</title>
        <authorList>
            <person name="Ventura M."/>
            <person name="Milani C."/>
            <person name="Lugli G.A."/>
        </authorList>
    </citation>
    <scope>NUCLEOTIDE SEQUENCE [LARGE SCALE GENOMIC DNA]</scope>
    <source>
        <strain evidence="7 8">LMG 21589</strain>
    </source>
</reference>
<dbReference type="AlphaFoldDB" id="A0A087DG33"/>
<dbReference type="SUPFAM" id="SSF53850">
    <property type="entry name" value="Periplasmic binding protein-like II"/>
    <property type="match status" value="1"/>
</dbReference>
<feature type="signal peptide" evidence="6">
    <location>
        <begin position="1"/>
        <end position="31"/>
    </location>
</feature>
<sequence>MTLKSHRMTMVSAAALALCMGLSGCGSSAGAGSDYVDQVKNGEVKGEITFQTWNLKAAFEDYFNGVIDEFEKENPGTTVKWIDQPADNYADKLSADASGGTLPDVINFDQNTSYPLAKSGYLMDMSKVASDVKDIYLDKAWDVATWKSIDGGTYALPWYLTTGPSLFNTALFEKAGLDPNDLPKNFDELFDDALVMAKNAHGDFSMFGKTPTLESFGEYGAEIMNADQTKFTFNNDKAVEYVNRYKEVYDAGGLLPETLSQNYTGVDKSFQSARIAYMAGSAQNIQQIKDDAPSVYKSLVYTQQITNAAPNMNPQLIGVSTQSKNPATAVAFAKFVTNAKNQLEFAKQVNIFPSAKESLEDSYFTESDGSDIAEVRVMGAKQIQEAVAYSPAVYSEAMKSNLREEIAKALQGEKSVQQALDDAVDFCNQRLED</sequence>
<keyword evidence="4" id="KW-0564">Palmitate</keyword>
<keyword evidence="2 6" id="KW-0732">Signal</keyword>
<dbReference type="STRING" id="158787.BSCA_1693"/>
<dbReference type="InterPro" id="IPR006059">
    <property type="entry name" value="SBP"/>
</dbReference>
<dbReference type="PANTHER" id="PTHR43649:SF33">
    <property type="entry name" value="POLYGALACTURONAN_RHAMNOGALACTURONAN-BINDING PROTEIN YTCQ"/>
    <property type="match status" value="1"/>
</dbReference>
<keyword evidence="3" id="KW-0472">Membrane</keyword>
<name>A0A087DG33_9BIFI</name>
<evidence type="ECO:0000256" key="6">
    <source>
        <dbReference type="SAM" id="SignalP"/>
    </source>
</evidence>
<evidence type="ECO:0000256" key="4">
    <source>
        <dbReference type="ARBA" id="ARBA00023139"/>
    </source>
</evidence>
<evidence type="ECO:0000256" key="5">
    <source>
        <dbReference type="ARBA" id="ARBA00023288"/>
    </source>
</evidence>
<dbReference type="RefSeq" id="WP_033518982.1">
    <property type="nucleotide sequence ID" value="NZ_CAJPMS010000007.1"/>
</dbReference>
<dbReference type="Proteomes" id="UP000029033">
    <property type="component" value="Unassembled WGS sequence"/>
</dbReference>
<dbReference type="InterPro" id="IPR050490">
    <property type="entry name" value="Bact_solute-bd_prot1"/>
</dbReference>
<dbReference type="PROSITE" id="PS51257">
    <property type="entry name" value="PROKAR_LIPOPROTEIN"/>
    <property type="match status" value="1"/>
</dbReference>
<dbReference type="CDD" id="cd13585">
    <property type="entry name" value="PBP2_TMBP_like"/>
    <property type="match status" value="1"/>
</dbReference>
<evidence type="ECO:0000256" key="3">
    <source>
        <dbReference type="ARBA" id="ARBA00023136"/>
    </source>
</evidence>
<organism evidence="7 8">
    <name type="scientific">Bifidobacterium scardovii</name>
    <dbReference type="NCBI Taxonomy" id="158787"/>
    <lineage>
        <taxon>Bacteria</taxon>
        <taxon>Bacillati</taxon>
        <taxon>Actinomycetota</taxon>
        <taxon>Actinomycetes</taxon>
        <taxon>Bifidobacteriales</taxon>
        <taxon>Bifidobacteriaceae</taxon>
        <taxon>Bifidobacterium</taxon>
    </lineage>
</organism>
<dbReference type="OrthoDB" id="8478044at2"/>
<evidence type="ECO:0000256" key="1">
    <source>
        <dbReference type="ARBA" id="ARBA00022475"/>
    </source>
</evidence>
<dbReference type="Pfam" id="PF01547">
    <property type="entry name" value="SBP_bac_1"/>
    <property type="match status" value="1"/>
</dbReference>
<keyword evidence="8" id="KW-1185">Reference proteome</keyword>
<keyword evidence="1" id="KW-1003">Cell membrane</keyword>
<keyword evidence="5" id="KW-0449">Lipoprotein</keyword>
<evidence type="ECO:0000256" key="2">
    <source>
        <dbReference type="ARBA" id="ARBA00022729"/>
    </source>
</evidence>
<proteinExistence type="predicted"/>
<gene>
    <name evidence="7" type="ORF">BSCA_1693</name>
</gene>
<accession>A0A087DG33</accession>
<evidence type="ECO:0000313" key="7">
    <source>
        <dbReference type="EMBL" id="KFI94483.1"/>
    </source>
</evidence>
<dbReference type="GeneID" id="85166280"/>
<evidence type="ECO:0000313" key="8">
    <source>
        <dbReference type="Proteomes" id="UP000029033"/>
    </source>
</evidence>
<dbReference type="eggNOG" id="COG1653">
    <property type="taxonomic scope" value="Bacteria"/>
</dbReference>
<dbReference type="Gene3D" id="3.40.190.10">
    <property type="entry name" value="Periplasmic binding protein-like II"/>
    <property type="match status" value="1"/>
</dbReference>
<feature type="chain" id="PRO_5001820113" evidence="6">
    <location>
        <begin position="32"/>
        <end position="433"/>
    </location>
</feature>
<comment type="caution">
    <text evidence="7">The sequence shown here is derived from an EMBL/GenBank/DDBJ whole genome shotgun (WGS) entry which is preliminary data.</text>
</comment>
<protein>
    <submittedName>
        <fullName evidence="7">Solute-binding protein of ABC transporter system</fullName>
    </submittedName>
</protein>
<dbReference type="PANTHER" id="PTHR43649">
    <property type="entry name" value="ARABINOSE-BINDING PROTEIN-RELATED"/>
    <property type="match status" value="1"/>
</dbReference>